<organism evidence="4 5">
    <name type="scientific">Candidatus Berkelbacteria bacterium RIFCSPLOWO2_01_FULL_50_28</name>
    <dbReference type="NCBI Taxonomy" id="1797471"/>
    <lineage>
        <taxon>Bacteria</taxon>
        <taxon>Candidatus Berkelbacteria</taxon>
    </lineage>
</organism>
<dbReference type="Gene3D" id="2.40.50.140">
    <property type="entry name" value="Nucleic acid-binding proteins"/>
    <property type="match status" value="1"/>
</dbReference>
<dbReference type="GO" id="GO:0006412">
    <property type="term" value="P:translation"/>
    <property type="evidence" value="ECO:0007669"/>
    <property type="project" value="InterPro"/>
</dbReference>
<proteinExistence type="inferred from homology"/>
<comment type="similarity">
    <text evidence="1">Belongs to the universal ribosomal protein uS17 family.</text>
</comment>
<comment type="caution">
    <text evidence="4">The sequence shown here is derived from an EMBL/GenBank/DDBJ whole genome shotgun (WGS) entry which is preliminary data.</text>
</comment>
<keyword evidence="2 4" id="KW-0689">Ribosomal protein</keyword>
<dbReference type="Proteomes" id="UP000177481">
    <property type="component" value="Unassembled WGS sequence"/>
</dbReference>
<evidence type="ECO:0000256" key="3">
    <source>
        <dbReference type="ARBA" id="ARBA00023274"/>
    </source>
</evidence>
<keyword evidence="3" id="KW-0687">Ribonucleoprotein</keyword>
<evidence type="ECO:0000313" key="4">
    <source>
        <dbReference type="EMBL" id="OGD64908.1"/>
    </source>
</evidence>
<dbReference type="Pfam" id="PF00366">
    <property type="entry name" value="Ribosomal_S17"/>
    <property type="match status" value="1"/>
</dbReference>
<accession>A0A1F5EBW8</accession>
<dbReference type="GO" id="GO:0003735">
    <property type="term" value="F:structural constituent of ribosome"/>
    <property type="evidence" value="ECO:0007669"/>
    <property type="project" value="InterPro"/>
</dbReference>
<gene>
    <name evidence="4" type="ORF">A3A71_02585</name>
</gene>
<dbReference type="InterPro" id="IPR012340">
    <property type="entry name" value="NA-bd_OB-fold"/>
</dbReference>
<dbReference type="SUPFAM" id="SSF50249">
    <property type="entry name" value="Nucleic acid-binding proteins"/>
    <property type="match status" value="1"/>
</dbReference>
<sequence length="83" mass="9514">MKKILSGKVVSDAMSQTIVVEIPVWKVHRIFGKRYRKTRRYLVHNPNDVAKLGDDVQITTTKPISRHKSWVVCETPLATKGKK</sequence>
<reference evidence="4 5" key="1">
    <citation type="journal article" date="2016" name="Nat. Commun.">
        <title>Thousands of microbial genomes shed light on interconnected biogeochemical processes in an aquifer system.</title>
        <authorList>
            <person name="Anantharaman K."/>
            <person name="Brown C.T."/>
            <person name="Hug L.A."/>
            <person name="Sharon I."/>
            <person name="Castelle C.J."/>
            <person name="Probst A.J."/>
            <person name="Thomas B.C."/>
            <person name="Singh A."/>
            <person name="Wilkins M.J."/>
            <person name="Karaoz U."/>
            <person name="Brodie E.L."/>
            <person name="Williams K.H."/>
            <person name="Hubbard S.S."/>
            <person name="Banfield J.F."/>
        </authorList>
    </citation>
    <scope>NUCLEOTIDE SEQUENCE [LARGE SCALE GENOMIC DNA]</scope>
</reference>
<dbReference type="STRING" id="1797471.A3A71_02585"/>
<protein>
    <submittedName>
        <fullName evidence="4">30S ribosomal protein S17</fullName>
    </submittedName>
</protein>
<dbReference type="InterPro" id="IPR000266">
    <property type="entry name" value="Ribosomal_uS17"/>
</dbReference>
<dbReference type="PANTHER" id="PTHR10744">
    <property type="entry name" value="40S RIBOSOMAL PROTEIN S11 FAMILY MEMBER"/>
    <property type="match status" value="1"/>
</dbReference>
<dbReference type="CDD" id="cd00364">
    <property type="entry name" value="Ribosomal_uS17"/>
    <property type="match status" value="1"/>
</dbReference>
<dbReference type="GO" id="GO:0022627">
    <property type="term" value="C:cytosolic small ribosomal subunit"/>
    <property type="evidence" value="ECO:0007669"/>
    <property type="project" value="TreeGrafter"/>
</dbReference>
<dbReference type="AlphaFoldDB" id="A0A1F5EBW8"/>
<evidence type="ECO:0000313" key="5">
    <source>
        <dbReference type="Proteomes" id="UP000177481"/>
    </source>
</evidence>
<evidence type="ECO:0000256" key="2">
    <source>
        <dbReference type="ARBA" id="ARBA00022980"/>
    </source>
</evidence>
<dbReference type="EMBL" id="MEZX01000002">
    <property type="protein sequence ID" value="OGD64908.1"/>
    <property type="molecule type" value="Genomic_DNA"/>
</dbReference>
<evidence type="ECO:0000256" key="1">
    <source>
        <dbReference type="ARBA" id="ARBA00010254"/>
    </source>
</evidence>
<name>A0A1F5EBW8_9BACT</name>
<dbReference type="PANTHER" id="PTHR10744:SF1">
    <property type="entry name" value="SMALL RIBOSOMAL SUBUNIT PROTEIN US17M"/>
    <property type="match status" value="1"/>
</dbReference>
<dbReference type="NCBIfam" id="NF004123">
    <property type="entry name" value="PRK05610.1"/>
    <property type="match status" value="1"/>
</dbReference>